<gene>
    <name evidence="1" type="ORF">LITE_LOCUS10672</name>
</gene>
<proteinExistence type="predicted"/>
<accession>A0AAV0IS07</accession>
<name>A0AAV0IS07_9ROSI</name>
<sequence>MVRSSNLIPWQQRGVFFGITQVDVWERLHPI</sequence>
<evidence type="ECO:0000313" key="1">
    <source>
        <dbReference type="EMBL" id="CAI0400226.1"/>
    </source>
</evidence>
<evidence type="ECO:0000313" key="2">
    <source>
        <dbReference type="Proteomes" id="UP001154282"/>
    </source>
</evidence>
<comment type="caution">
    <text evidence="1">The sequence shown here is derived from an EMBL/GenBank/DDBJ whole genome shotgun (WGS) entry which is preliminary data.</text>
</comment>
<dbReference type="AlphaFoldDB" id="A0AAV0IS07"/>
<reference evidence="1" key="1">
    <citation type="submission" date="2022-08" db="EMBL/GenBank/DDBJ databases">
        <authorList>
            <person name="Gutierrez-Valencia J."/>
        </authorList>
    </citation>
    <scope>NUCLEOTIDE SEQUENCE</scope>
</reference>
<protein>
    <submittedName>
        <fullName evidence="1">Uncharacterized protein</fullName>
    </submittedName>
</protein>
<keyword evidence="2" id="KW-1185">Reference proteome</keyword>
<organism evidence="1 2">
    <name type="scientific">Linum tenue</name>
    <dbReference type="NCBI Taxonomy" id="586396"/>
    <lineage>
        <taxon>Eukaryota</taxon>
        <taxon>Viridiplantae</taxon>
        <taxon>Streptophyta</taxon>
        <taxon>Embryophyta</taxon>
        <taxon>Tracheophyta</taxon>
        <taxon>Spermatophyta</taxon>
        <taxon>Magnoliopsida</taxon>
        <taxon>eudicotyledons</taxon>
        <taxon>Gunneridae</taxon>
        <taxon>Pentapetalae</taxon>
        <taxon>rosids</taxon>
        <taxon>fabids</taxon>
        <taxon>Malpighiales</taxon>
        <taxon>Linaceae</taxon>
        <taxon>Linum</taxon>
    </lineage>
</organism>
<dbReference type="Proteomes" id="UP001154282">
    <property type="component" value="Unassembled WGS sequence"/>
</dbReference>
<dbReference type="EMBL" id="CAMGYJ010000004">
    <property type="protein sequence ID" value="CAI0400226.1"/>
    <property type="molecule type" value="Genomic_DNA"/>
</dbReference>